<feature type="coiled-coil region" evidence="1">
    <location>
        <begin position="29"/>
        <end position="91"/>
    </location>
</feature>
<keyword evidence="2" id="KW-1133">Transmembrane helix</keyword>
<evidence type="ECO:0000313" key="5">
    <source>
        <dbReference type="EMBL" id="CAF3978347.1"/>
    </source>
</evidence>
<feature type="transmembrane region" description="Helical" evidence="2">
    <location>
        <begin position="350"/>
        <end position="370"/>
    </location>
</feature>
<evidence type="ECO:0000313" key="7">
    <source>
        <dbReference type="Proteomes" id="UP000663834"/>
    </source>
</evidence>
<dbReference type="EMBL" id="CAJNOW010018682">
    <property type="protein sequence ID" value="CAF1667164.1"/>
    <property type="molecule type" value="Genomic_DNA"/>
</dbReference>
<keyword evidence="1" id="KW-0175">Coiled coil</keyword>
<sequence length="420" mass="49279">MHGNNLYKINHRYNQNNTPIITTNDRPSVKSYREQIETMLTRWRQLQKEKHPQCQPINFDEIMETDLARQLQQLEQEEEKQYNLLEQALDDDTILQQLKEYRQKTNSMNYDIKEEYVHIHQEKQTLQIQLTIIKENQMKISKIEHLLESYFFSKAHNRLIMINVFKQAKLVKMFYGEVGPTFIEIPISKNETTTVWVSDGVTVDYIKRRINEISGDYYVDLTSTMAITTTTESSSSSQLNIIQNECNSYPTTNVLFGFGAGIALIILLLLVNLIVMLSKKRSKYHNRMENISDKYSQQTFHSYSCPLSTDSIDLTMSYQNIPTPLKTTTSIDSDDNDEYLLKIYEHVTKIMPISFVFILFVCVLLGWIIYSLCYFIENNIEKSEILDAPAYIQFINKIENSKKHKLSLKKIYPKETLFIL</sequence>
<evidence type="ECO:0000313" key="6">
    <source>
        <dbReference type="EMBL" id="CAF4024873.1"/>
    </source>
</evidence>
<evidence type="ECO:0000256" key="2">
    <source>
        <dbReference type="SAM" id="Phobius"/>
    </source>
</evidence>
<dbReference type="EMBL" id="CAJOBJ010003791">
    <property type="protein sequence ID" value="CAF3978347.1"/>
    <property type="molecule type" value="Genomic_DNA"/>
</dbReference>
<feature type="transmembrane region" description="Helical" evidence="2">
    <location>
        <begin position="254"/>
        <end position="278"/>
    </location>
</feature>
<dbReference type="AlphaFoldDB" id="A0A816FWX2"/>
<dbReference type="EMBL" id="CAJOBI010005196">
    <property type="protein sequence ID" value="CAF4024873.1"/>
    <property type="molecule type" value="Genomic_DNA"/>
</dbReference>
<evidence type="ECO:0000313" key="3">
    <source>
        <dbReference type="EMBL" id="CAF1667164.1"/>
    </source>
</evidence>
<keyword evidence="2" id="KW-0472">Membrane</keyword>
<accession>A0A816FWX2</accession>
<keyword evidence="2" id="KW-0812">Transmembrane</keyword>
<proteinExistence type="predicted"/>
<gene>
    <name evidence="5" type="ORF">GIL414_LOCUS10540</name>
    <name evidence="3" type="ORF">KQP761_LOCUS33360</name>
    <name evidence="4" type="ORF">MBJ925_LOCUS24657</name>
    <name evidence="6" type="ORF">SMN809_LOCUS13237</name>
</gene>
<evidence type="ECO:0000313" key="4">
    <source>
        <dbReference type="EMBL" id="CAF2114223.1"/>
    </source>
</evidence>
<dbReference type="EMBL" id="CAJNRE010012864">
    <property type="protein sequence ID" value="CAF2114223.1"/>
    <property type="molecule type" value="Genomic_DNA"/>
</dbReference>
<reference evidence="3" key="1">
    <citation type="submission" date="2021-02" db="EMBL/GenBank/DDBJ databases">
        <authorList>
            <person name="Nowell W R."/>
        </authorList>
    </citation>
    <scope>NUCLEOTIDE SEQUENCE</scope>
</reference>
<dbReference type="Proteomes" id="UP000663834">
    <property type="component" value="Unassembled WGS sequence"/>
</dbReference>
<protein>
    <submittedName>
        <fullName evidence="3">Uncharacterized protein</fullName>
    </submittedName>
</protein>
<organism evidence="3 7">
    <name type="scientific">Rotaria magnacalcarata</name>
    <dbReference type="NCBI Taxonomy" id="392030"/>
    <lineage>
        <taxon>Eukaryota</taxon>
        <taxon>Metazoa</taxon>
        <taxon>Spiralia</taxon>
        <taxon>Gnathifera</taxon>
        <taxon>Rotifera</taxon>
        <taxon>Eurotatoria</taxon>
        <taxon>Bdelloidea</taxon>
        <taxon>Philodinida</taxon>
        <taxon>Philodinidae</taxon>
        <taxon>Rotaria</taxon>
    </lineage>
</organism>
<dbReference type="Proteomes" id="UP000681720">
    <property type="component" value="Unassembled WGS sequence"/>
</dbReference>
<dbReference type="OrthoDB" id="10036897at2759"/>
<dbReference type="Proteomes" id="UP000663824">
    <property type="component" value="Unassembled WGS sequence"/>
</dbReference>
<dbReference type="Proteomes" id="UP000676336">
    <property type="component" value="Unassembled WGS sequence"/>
</dbReference>
<name>A0A816FWX2_9BILA</name>
<evidence type="ECO:0000256" key="1">
    <source>
        <dbReference type="SAM" id="Coils"/>
    </source>
</evidence>
<comment type="caution">
    <text evidence="3">The sequence shown here is derived from an EMBL/GenBank/DDBJ whole genome shotgun (WGS) entry which is preliminary data.</text>
</comment>